<evidence type="ECO:0000256" key="1">
    <source>
        <dbReference type="ARBA" id="ARBA00022898"/>
    </source>
</evidence>
<feature type="domain" description="Alanine racemase N-terminal" evidence="5">
    <location>
        <begin position="2"/>
        <end position="220"/>
    </location>
</feature>
<protein>
    <recommendedName>
        <fullName evidence="2">Pyridoxal phosphate homeostasis protein</fullName>
        <shortName evidence="2">PLP homeostasis protein</shortName>
    </recommendedName>
</protein>
<evidence type="ECO:0000256" key="4">
    <source>
        <dbReference type="RuleBase" id="RU004514"/>
    </source>
</evidence>
<dbReference type="Gene3D" id="3.20.20.10">
    <property type="entry name" value="Alanine racemase"/>
    <property type="match status" value="1"/>
</dbReference>
<dbReference type="AlphaFoldDB" id="A0A069SK95"/>
<dbReference type="Pfam" id="PF01168">
    <property type="entry name" value="Ala_racemase_N"/>
    <property type="match status" value="1"/>
</dbReference>
<dbReference type="SUPFAM" id="SSF51419">
    <property type="entry name" value="PLP-binding barrel"/>
    <property type="match status" value="1"/>
</dbReference>
<gene>
    <name evidence="6" type="ORF">M099_1871</name>
</gene>
<dbReference type="RefSeq" id="WP_005841538.1">
    <property type="nucleotide sequence ID" value="NZ_JNHM01000026.1"/>
</dbReference>
<evidence type="ECO:0000259" key="5">
    <source>
        <dbReference type="Pfam" id="PF01168"/>
    </source>
</evidence>
<dbReference type="GO" id="GO:0030170">
    <property type="term" value="F:pyridoxal phosphate binding"/>
    <property type="evidence" value="ECO:0007669"/>
    <property type="project" value="UniProtKB-UniRule"/>
</dbReference>
<keyword evidence="1 2" id="KW-0663">Pyridoxal phosphate</keyword>
<accession>A0A069SK95</accession>
<dbReference type="PATRIC" id="fig|1339352.3.peg.1811"/>
<dbReference type="InterPro" id="IPR029066">
    <property type="entry name" value="PLP-binding_barrel"/>
</dbReference>
<comment type="caution">
    <text evidence="6">The sequence shown here is derived from an EMBL/GenBank/DDBJ whole genome shotgun (WGS) entry which is preliminary data.</text>
</comment>
<evidence type="ECO:0000313" key="6">
    <source>
        <dbReference type="EMBL" id="KDS54268.1"/>
    </source>
</evidence>
<dbReference type="EMBL" id="JNHM01000026">
    <property type="protein sequence ID" value="KDS54268.1"/>
    <property type="molecule type" value="Genomic_DNA"/>
</dbReference>
<dbReference type="Proteomes" id="UP000027661">
    <property type="component" value="Unassembled WGS sequence"/>
</dbReference>
<comment type="function">
    <text evidence="2">Pyridoxal 5'-phosphate (PLP)-binding protein, which is involved in PLP homeostasis.</text>
</comment>
<dbReference type="CDD" id="cd00635">
    <property type="entry name" value="PLPDE_III_YBL036c_like"/>
    <property type="match status" value="1"/>
</dbReference>
<proteinExistence type="inferred from homology"/>
<feature type="modified residue" description="N6-(pyridoxal phosphate)lysine" evidence="2 3">
    <location>
        <position position="25"/>
    </location>
</feature>
<dbReference type="InterPro" id="IPR011078">
    <property type="entry name" value="PyrdxlP_homeostasis"/>
</dbReference>
<name>A0A069SK95_PHOVU</name>
<dbReference type="NCBIfam" id="TIGR00044">
    <property type="entry name" value="YggS family pyridoxal phosphate-dependent enzyme"/>
    <property type="match status" value="1"/>
</dbReference>
<reference evidence="6 7" key="1">
    <citation type="submission" date="2014-04" db="EMBL/GenBank/DDBJ databases">
        <authorList>
            <person name="Sears C."/>
            <person name="Carroll K."/>
            <person name="Sack B.R."/>
            <person name="Qadri F."/>
            <person name="Myers L.L."/>
            <person name="Chung G.-T."/>
            <person name="Escheverria P."/>
            <person name="Fraser C.M."/>
            <person name="Sadzewicz L."/>
            <person name="Shefchek K.A."/>
            <person name="Tallon L."/>
            <person name="Das S.P."/>
            <person name="Daugherty S."/>
            <person name="Mongodin E.F."/>
        </authorList>
    </citation>
    <scope>NUCLEOTIDE SEQUENCE [LARGE SCALE GENOMIC DNA]</scope>
    <source>
        <strain evidence="6 7">3975 RP4</strain>
    </source>
</reference>
<organism evidence="6 7">
    <name type="scientific">Phocaeicola vulgatus str. 3975 RP4</name>
    <dbReference type="NCBI Taxonomy" id="1339352"/>
    <lineage>
        <taxon>Bacteria</taxon>
        <taxon>Pseudomonadati</taxon>
        <taxon>Bacteroidota</taxon>
        <taxon>Bacteroidia</taxon>
        <taxon>Bacteroidales</taxon>
        <taxon>Bacteroidaceae</taxon>
        <taxon>Phocaeicola</taxon>
    </lineage>
</organism>
<dbReference type="PANTHER" id="PTHR10146:SF14">
    <property type="entry name" value="PYRIDOXAL PHOSPHATE HOMEOSTASIS PROTEIN"/>
    <property type="match status" value="1"/>
</dbReference>
<dbReference type="PIRSF" id="PIRSF004848">
    <property type="entry name" value="YBL036c_PLPDEIII"/>
    <property type="match status" value="1"/>
</dbReference>
<dbReference type="InterPro" id="IPR001608">
    <property type="entry name" value="Ala_racemase_N"/>
</dbReference>
<sequence length="222" mass="25397">MSIQANLKEVLSELPAGVRLVAVSKFHPNEALEEAYAAGQRIFGESHVQEMTQKYETLPKDIEWHFIGHLQTNKVKYMAPYVAMIHAIDSYKLLVEVNKQASKVHRVIPCLLQIHIAQEETKFGFSFDECREMLDTGGWKDLKNVRLSGVMGMATNVDDDEQIKREFCSLNTFFKEIKQNYFSDSEYFKEISMGMSHDYPLAVEAGSTLVRVGSKIFGERNY</sequence>
<comment type="similarity">
    <text evidence="2 4">Belongs to the pyridoxal phosphate-binding protein YggS/PROSC family.</text>
</comment>
<dbReference type="GeneID" id="5304827"/>
<dbReference type="FunFam" id="3.20.20.10:FF:000024">
    <property type="entry name" value="Pyridoxal phosphate homeostasis protein"/>
    <property type="match status" value="1"/>
</dbReference>
<comment type="cofactor">
    <cofactor evidence="3">
        <name>pyridoxal 5'-phosphate</name>
        <dbReference type="ChEBI" id="CHEBI:597326"/>
    </cofactor>
</comment>
<evidence type="ECO:0000256" key="2">
    <source>
        <dbReference type="HAMAP-Rule" id="MF_02087"/>
    </source>
</evidence>
<dbReference type="HAMAP" id="MF_02087">
    <property type="entry name" value="PLP_homeostasis"/>
    <property type="match status" value="1"/>
</dbReference>
<evidence type="ECO:0000313" key="7">
    <source>
        <dbReference type="Proteomes" id="UP000027661"/>
    </source>
</evidence>
<evidence type="ECO:0000256" key="3">
    <source>
        <dbReference type="PIRSR" id="PIRSR004848-1"/>
    </source>
</evidence>
<dbReference type="PANTHER" id="PTHR10146">
    <property type="entry name" value="PROLINE SYNTHETASE CO-TRANSCRIBED BACTERIAL HOMOLOG PROTEIN"/>
    <property type="match status" value="1"/>
</dbReference>